<dbReference type="PANTHER" id="PTHR22812">
    <property type="entry name" value="CHROMOBOX PROTEIN"/>
    <property type="match status" value="1"/>
</dbReference>
<feature type="region of interest" description="Disordered" evidence="3">
    <location>
        <begin position="57"/>
        <end position="128"/>
    </location>
</feature>
<dbReference type="InterPro" id="IPR023780">
    <property type="entry name" value="Chromo_domain"/>
</dbReference>
<organism evidence="5">
    <name type="scientific">Spongospora subterranea</name>
    <dbReference type="NCBI Taxonomy" id="70186"/>
    <lineage>
        <taxon>Eukaryota</taxon>
        <taxon>Sar</taxon>
        <taxon>Rhizaria</taxon>
        <taxon>Endomyxa</taxon>
        <taxon>Phytomyxea</taxon>
        <taxon>Plasmodiophorida</taxon>
        <taxon>Plasmodiophoridae</taxon>
        <taxon>Spongospora</taxon>
    </lineage>
</organism>
<accession>A0A0H5R9Z8</accession>
<dbReference type="Pfam" id="PF00385">
    <property type="entry name" value="Chromo"/>
    <property type="match status" value="1"/>
</dbReference>
<dbReference type="SMART" id="SM00298">
    <property type="entry name" value="CHROMO"/>
    <property type="match status" value="1"/>
</dbReference>
<feature type="compositionally biased region" description="Low complexity" evidence="3">
    <location>
        <begin position="79"/>
        <end position="96"/>
    </location>
</feature>
<dbReference type="CDD" id="cd00024">
    <property type="entry name" value="CD_CSD"/>
    <property type="match status" value="1"/>
</dbReference>
<proteinExistence type="predicted"/>
<dbReference type="InterPro" id="IPR051219">
    <property type="entry name" value="Heterochromatin_chromo-domain"/>
</dbReference>
<reference evidence="5" key="1">
    <citation type="submission" date="2015-04" db="EMBL/GenBank/DDBJ databases">
        <title>The genome sequence of the plant pathogenic Rhizarian Plasmodiophora brassicae reveals insights in its biotrophic life cycle and the origin of chitin synthesis.</title>
        <authorList>
            <person name="Schwelm A."/>
            <person name="Fogelqvist J."/>
            <person name="Knaust A."/>
            <person name="Julke S."/>
            <person name="Lilja T."/>
            <person name="Dhandapani V."/>
            <person name="Bonilla-Rosso G."/>
            <person name="Karlsson M."/>
            <person name="Shevchenko A."/>
            <person name="Choi S.R."/>
            <person name="Kim H.G."/>
            <person name="Park J.Y."/>
            <person name="Lim Y.P."/>
            <person name="Ludwig-Muller J."/>
            <person name="Dixelius C."/>
        </authorList>
    </citation>
    <scope>NUCLEOTIDE SEQUENCE</scope>
    <source>
        <tissue evidence="5">Potato root galls</tissue>
    </source>
</reference>
<dbReference type="SUPFAM" id="SSF54160">
    <property type="entry name" value="Chromo domain-like"/>
    <property type="match status" value="1"/>
</dbReference>
<dbReference type="PROSITE" id="PS50013">
    <property type="entry name" value="CHROMO_2"/>
    <property type="match status" value="1"/>
</dbReference>
<feature type="compositionally biased region" description="Basic and acidic residues" evidence="3">
    <location>
        <begin position="119"/>
        <end position="128"/>
    </location>
</feature>
<dbReference type="InterPro" id="IPR000953">
    <property type="entry name" value="Chromo/chromo_shadow_dom"/>
</dbReference>
<name>A0A0H5R9Z8_9EUKA</name>
<dbReference type="EMBL" id="HACM01010466">
    <property type="protein sequence ID" value="CRZ10908.1"/>
    <property type="molecule type" value="Transcribed_RNA"/>
</dbReference>
<dbReference type="GO" id="GO:0005634">
    <property type="term" value="C:nucleus"/>
    <property type="evidence" value="ECO:0007669"/>
    <property type="project" value="UniProtKB-SubCell"/>
</dbReference>
<keyword evidence="2" id="KW-0539">Nucleus</keyword>
<feature type="region of interest" description="Disordered" evidence="3">
    <location>
        <begin position="151"/>
        <end position="179"/>
    </location>
</feature>
<evidence type="ECO:0000256" key="1">
    <source>
        <dbReference type="ARBA" id="ARBA00004123"/>
    </source>
</evidence>
<feature type="compositionally biased region" description="Acidic residues" evidence="3">
    <location>
        <begin position="168"/>
        <end position="179"/>
    </location>
</feature>
<evidence type="ECO:0000256" key="2">
    <source>
        <dbReference type="ARBA" id="ARBA00023242"/>
    </source>
</evidence>
<evidence type="ECO:0000313" key="5">
    <source>
        <dbReference type="EMBL" id="CRZ10908.1"/>
    </source>
</evidence>
<sequence>MSGSDHEFEVERIVAERTNSRGKKQYKIKWLGYPDKDNEWLSSDDLNCPLLLKLWNDRNRSSPAKSSKRPLGKHPIQDRSSSTRTTRSRSPPSKKCSSSKKSGKTPKPITVSDFETELENERALHKQCQEKLVKTEAKLAKKTRLIAKYKYGHQLTGAVKSSRRDLDGTDEDSNSNDED</sequence>
<dbReference type="AlphaFoldDB" id="A0A0H5R9Z8"/>
<comment type="subcellular location">
    <subcellularLocation>
        <location evidence="1">Nucleus</location>
    </subcellularLocation>
</comment>
<dbReference type="InterPro" id="IPR016197">
    <property type="entry name" value="Chromo-like_dom_sf"/>
</dbReference>
<feature type="domain" description="Chromo" evidence="4">
    <location>
        <begin position="8"/>
        <end position="67"/>
    </location>
</feature>
<dbReference type="Gene3D" id="2.40.50.40">
    <property type="match status" value="1"/>
</dbReference>
<protein>
    <recommendedName>
        <fullName evidence="4">Chromo domain-containing protein</fullName>
    </recommendedName>
</protein>
<evidence type="ECO:0000256" key="3">
    <source>
        <dbReference type="SAM" id="MobiDB-lite"/>
    </source>
</evidence>
<evidence type="ECO:0000259" key="4">
    <source>
        <dbReference type="PROSITE" id="PS50013"/>
    </source>
</evidence>